<keyword evidence="2" id="KW-1185">Reference proteome</keyword>
<reference evidence="1 2" key="1">
    <citation type="journal article" date="2018" name="New Phytol.">
        <title>Phylogenomics of Endogonaceae and evolution of mycorrhizas within Mucoromycota.</title>
        <authorList>
            <person name="Chang Y."/>
            <person name="Desiro A."/>
            <person name="Na H."/>
            <person name="Sandor L."/>
            <person name="Lipzen A."/>
            <person name="Clum A."/>
            <person name="Barry K."/>
            <person name="Grigoriev I.V."/>
            <person name="Martin F.M."/>
            <person name="Stajich J.E."/>
            <person name="Smith M.E."/>
            <person name="Bonito G."/>
            <person name="Spatafora J.W."/>
        </authorList>
    </citation>
    <scope>NUCLEOTIDE SEQUENCE [LARGE SCALE GENOMIC DNA]</scope>
    <source>
        <strain evidence="1 2">AD002</strain>
    </source>
</reference>
<evidence type="ECO:0000313" key="1">
    <source>
        <dbReference type="EMBL" id="RUS28372.1"/>
    </source>
</evidence>
<protein>
    <submittedName>
        <fullName evidence="1">Uncharacterized protein</fullName>
    </submittedName>
</protein>
<dbReference type="Proteomes" id="UP000274822">
    <property type="component" value="Unassembled WGS sequence"/>
</dbReference>
<accession>A0A433QF02</accession>
<dbReference type="EMBL" id="RBNJ01006703">
    <property type="protein sequence ID" value="RUS28372.1"/>
    <property type="molecule type" value="Genomic_DNA"/>
</dbReference>
<organism evidence="1 2">
    <name type="scientific">Jimgerdemannia flammicorona</name>
    <dbReference type="NCBI Taxonomy" id="994334"/>
    <lineage>
        <taxon>Eukaryota</taxon>
        <taxon>Fungi</taxon>
        <taxon>Fungi incertae sedis</taxon>
        <taxon>Mucoromycota</taxon>
        <taxon>Mucoromycotina</taxon>
        <taxon>Endogonomycetes</taxon>
        <taxon>Endogonales</taxon>
        <taxon>Endogonaceae</taxon>
        <taxon>Jimgerdemannia</taxon>
    </lineage>
</organism>
<sequence>MNWTLIAKPKLAVGQVTINLHVITKIINRIRFLIVFNHPEYGNTEAWLQPHCSHSREESPSETQFHIQAGLHIIQCTWRVASAPRRS</sequence>
<proteinExistence type="predicted"/>
<evidence type="ECO:0000313" key="2">
    <source>
        <dbReference type="Proteomes" id="UP000274822"/>
    </source>
</evidence>
<name>A0A433QF02_9FUNG</name>
<gene>
    <name evidence="1" type="ORF">BC938DRAFT_481966</name>
</gene>
<comment type="caution">
    <text evidence="1">The sequence shown here is derived from an EMBL/GenBank/DDBJ whole genome shotgun (WGS) entry which is preliminary data.</text>
</comment>
<dbReference type="AlphaFoldDB" id="A0A433QF02"/>